<dbReference type="Proteomes" id="UP001472866">
    <property type="component" value="Chromosome 01"/>
</dbReference>
<gene>
    <name evidence="1" type="ORF">HKI87_01g07300</name>
</gene>
<sequence length="118" mass="13182">MRGFGVRKAGLGASVRARTACAASTSNRVLEQSSKQLPTVEQQRVAARQMIAYFKEKKVEAEYEKNKQLGWVPKAEIANGRWVMFGLLVGMLTEYSTGVNFIEQIKLLLVNLSIVDFD</sequence>
<proteinExistence type="predicted"/>
<evidence type="ECO:0000313" key="1">
    <source>
        <dbReference type="EMBL" id="WZN59205.1"/>
    </source>
</evidence>
<evidence type="ECO:0000313" key="2">
    <source>
        <dbReference type="Proteomes" id="UP001472866"/>
    </source>
</evidence>
<organism evidence="1 2">
    <name type="scientific">Chloropicon roscoffensis</name>
    <dbReference type="NCBI Taxonomy" id="1461544"/>
    <lineage>
        <taxon>Eukaryota</taxon>
        <taxon>Viridiplantae</taxon>
        <taxon>Chlorophyta</taxon>
        <taxon>Chloropicophyceae</taxon>
        <taxon>Chloropicales</taxon>
        <taxon>Chloropicaceae</taxon>
        <taxon>Chloropicon</taxon>
    </lineage>
</organism>
<reference evidence="1 2" key="1">
    <citation type="submission" date="2024-03" db="EMBL/GenBank/DDBJ databases">
        <title>Complete genome sequence of the green alga Chloropicon roscoffensis RCC1871.</title>
        <authorList>
            <person name="Lemieux C."/>
            <person name="Pombert J.-F."/>
            <person name="Otis C."/>
            <person name="Turmel M."/>
        </authorList>
    </citation>
    <scope>NUCLEOTIDE SEQUENCE [LARGE SCALE GENOMIC DNA]</scope>
    <source>
        <strain evidence="1 2">RCC1871</strain>
    </source>
</reference>
<dbReference type="InterPro" id="IPR053091">
    <property type="entry name" value="PSII_Assembly/Photoprotect-Rel"/>
</dbReference>
<dbReference type="EMBL" id="CP151501">
    <property type="protein sequence ID" value="WZN59205.1"/>
    <property type="molecule type" value="Genomic_DNA"/>
</dbReference>
<dbReference type="GO" id="GO:0009535">
    <property type="term" value="C:chloroplast thylakoid membrane"/>
    <property type="evidence" value="ECO:0007669"/>
    <property type="project" value="TreeGrafter"/>
</dbReference>
<dbReference type="AlphaFoldDB" id="A0AAX4NZ93"/>
<keyword evidence="2" id="KW-1185">Reference proteome</keyword>
<accession>A0AAX4NZ93</accession>
<dbReference type="SUPFAM" id="SSF103511">
    <property type="entry name" value="Chlorophyll a-b binding protein"/>
    <property type="match status" value="1"/>
</dbReference>
<dbReference type="PANTHER" id="PTHR37752">
    <property type="entry name" value="OS02G0610700 PROTEIN"/>
    <property type="match status" value="1"/>
</dbReference>
<name>A0AAX4NZ93_9CHLO</name>
<dbReference type="PANTHER" id="PTHR37752:SF1">
    <property type="entry name" value="OS02G0610700 PROTEIN"/>
    <property type="match status" value="1"/>
</dbReference>
<protein>
    <submittedName>
        <fullName evidence="1">Light-harvesting complex-like protein OHP2</fullName>
    </submittedName>
</protein>